<proteinExistence type="predicted"/>
<reference evidence="1" key="1">
    <citation type="submission" date="2013-05" db="EMBL/GenBank/DDBJ databases">
        <authorList>
            <person name="Yim A.K.Y."/>
            <person name="Chan T.F."/>
            <person name="Ji K.M."/>
            <person name="Liu X.Y."/>
            <person name="Zhou J.W."/>
            <person name="Li R.Q."/>
            <person name="Yang K.Y."/>
            <person name="Li J."/>
            <person name="Li M."/>
            <person name="Law P.T.W."/>
            <person name="Wu Y.L."/>
            <person name="Cai Z.L."/>
            <person name="Qin H."/>
            <person name="Bao Y."/>
            <person name="Leung R.K.K."/>
            <person name="Ng P.K.S."/>
            <person name="Zou J."/>
            <person name="Zhong X.J."/>
            <person name="Ran P.X."/>
            <person name="Zhong N.S."/>
            <person name="Liu Z.G."/>
            <person name="Tsui S.K.W."/>
        </authorList>
    </citation>
    <scope>NUCLEOTIDE SEQUENCE</scope>
    <source>
        <strain evidence="1">Derf</strain>
        <tissue evidence="1">Whole organism</tissue>
    </source>
</reference>
<dbReference type="Proteomes" id="UP000790347">
    <property type="component" value="Unassembled WGS sequence"/>
</dbReference>
<evidence type="ECO:0000313" key="1">
    <source>
        <dbReference type="EMBL" id="KAH9521888.1"/>
    </source>
</evidence>
<protein>
    <submittedName>
        <fullName evidence="1">Nucleosome assembly protein 1-like 1, variant 4</fullName>
    </submittedName>
</protein>
<comment type="caution">
    <text evidence="1">The sequence shown here is derived from an EMBL/GenBank/DDBJ whole genome shotgun (WGS) entry which is preliminary data.</text>
</comment>
<sequence>MNFKLSNKTNISKKKFTQPNICHCHHHLPKGKSSTMFPSHQQYYATNSSPFYPGTSYAVGPPPPYETTHGNHQPPAAGFNPIIVTQQPSRPVVVVEEPVCTPADCCLCAMCAICCGMCMASHPCC</sequence>
<keyword evidence="2" id="KW-1185">Reference proteome</keyword>
<evidence type="ECO:0000313" key="2">
    <source>
        <dbReference type="Proteomes" id="UP000790347"/>
    </source>
</evidence>
<dbReference type="AlphaFoldDB" id="A0A922L779"/>
<organism evidence="1 2">
    <name type="scientific">Dermatophagoides farinae</name>
    <name type="common">American house dust mite</name>
    <dbReference type="NCBI Taxonomy" id="6954"/>
    <lineage>
        <taxon>Eukaryota</taxon>
        <taxon>Metazoa</taxon>
        <taxon>Ecdysozoa</taxon>
        <taxon>Arthropoda</taxon>
        <taxon>Chelicerata</taxon>
        <taxon>Arachnida</taxon>
        <taxon>Acari</taxon>
        <taxon>Acariformes</taxon>
        <taxon>Sarcoptiformes</taxon>
        <taxon>Astigmata</taxon>
        <taxon>Psoroptidia</taxon>
        <taxon>Analgoidea</taxon>
        <taxon>Pyroglyphidae</taxon>
        <taxon>Dermatophagoidinae</taxon>
        <taxon>Dermatophagoides</taxon>
    </lineage>
</organism>
<dbReference type="EMBL" id="ASGP02000002">
    <property type="protein sequence ID" value="KAH9521888.1"/>
    <property type="molecule type" value="Genomic_DNA"/>
</dbReference>
<reference evidence="1" key="2">
    <citation type="journal article" date="2022" name="Res Sq">
        <title>Comparative Genomics Reveals Insights into the Divergent Evolution of Astigmatic Mites and Household Pest Adaptations.</title>
        <authorList>
            <person name="Xiong Q."/>
            <person name="Wan A.T.-Y."/>
            <person name="Liu X.-Y."/>
            <person name="Fung C.S.-H."/>
            <person name="Xiao X."/>
            <person name="Malainual N."/>
            <person name="Hou J."/>
            <person name="Wang L."/>
            <person name="Wang M."/>
            <person name="Yang K."/>
            <person name="Cui Y."/>
            <person name="Leung E."/>
            <person name="Nong W."/>
            <person name="Shin S.-K."/>
            <person name="Au S."/>
            <person name="Jeong K.Y."/>
            <person name="Chew F.T."/>
            <person name="Hui J."/>
            <person name="Leung T.F."/>
            <person name="Tungtrongchitr A."/>
            <person name="Zhong N."/>
            <person name="Liu Z."/>
            <person name="Tsui S."/>
        </authorList>
    </citation>
    <scope>NUCLEOTIDE SEQUENCE</scope>
    <source>
        <strain evidence="1">Derf</strain>
        <tissue evidence="1">Whole organism</tissue>
    </source>
</reference>
<name>A0A922L779_DERFA</name>
<gene>
    <name evidence="1" type="primary">NAP1L1_1</name>
    <name evidence="1" type="ORF">DERF_005507</name>
</gene>
<accession>A0A922L779</accession>